<organism evidence="1 2">
    <name type="scientific">Trifolium subterraneum</name>
    <name type="common">Subterranean clover</name>
    <dbReference type="NCBI Taxonomy" id="3900"/>
    <lineage>
        <taxon>Eukaryota</taxon>
        <taxon>Viridiplantae</taxon>
        <taxon>Streptophyta</taxon>
        <taxon>Embryophyta</taxon>
        <taxon>Tracheophyta</taxon>
        <taxon>Spermatophyta</taxon>
        <taxon>Magnoliopsida</taxon>
        <taxon>eudicotyledons</taxon>
        <taxon>Gunneridae</taxon>
        <taxon>Pentapetalae</taxon>
        <taxon>rosids</taxon>
        <taxon>fabids</taxon>
        <taxon>Fabales</taxon>
        <taxon>Fabaceae</taxon>
        <taxon>Papilionoideae</taxon>
        <taxon>50 kb inversion clade</taxon>
        <taxon>NPAAA clade</taxon>
        <taxon>Hologalegina</taxon>
        <taxon>IRL clade</taxon>
        <taxon>Trifolieae</taxon>
        <taxon>Trifolium</taxon>
    </lineage>
</organism>
<keyword evidence="2" id="KW-1185">Reference proteome</keyword>
<reference evidence="2" key="1">
    <citation type="journal article" date="2017" name="Front. Plant Sci.">
        <title>Climate Clever Clovers: New Paradigm to Reduce the Environmental Footprint of Ruminants by Breeding Low Methanogenic Forages Utilizing Haplotype Variation.</title>
        <authorList>
            <person name="Kaur P."/>
            <person name="Appels R."/>
            <person name="Bayer P.E."/>
            <person name="Keeble-Gagnere G."/>
            <person name="Wang J."/>
            <person name="Hirakawa H."/>
            <person name="Shirasawa K."/>
            <person name="Vercoe P."/>
            <person name="Stefanova K."/>
            <person name="Durmic Z."/>
            <person name="Nichols P."/>
            <person name="Revell C."/>
            <person name="Isobe S.N."/>
            <person name="Edwards D."/>
            <person name="Erskine W."/>
        </authorList>
    </citation>
    <scope>NUCLEOTIDE SEQUENCE [LARGE SCALE GENOMIC DNA]</scope>
    <source>
        <strain evidence="2">cv. Daliak</strain>
    </source>
</reference>
<accession>A0A2Z6MW32</accession>
<name>A0A2Z6MW32_TRISU</name>
<proteinExistence type="predicted"/>
<sequence>MNYNTFETLDLEATRSNPNLLLKPPIGSLFQVLDLHQDLNLQPELWPILLNEAHVHLQVSIATGRLAHILTIFIGLSYSCMVMNSPSGVGRLNFILVSSGIGSIVVFSSSETGSSGRA</sequence>
<protein>
    <submittedName>
        <fullName evidence="1">Uncharacterized protein</fullName>
    </submittedName>
</protein>
<evidence type="ECO:0000313" key="2">
    <source>
        <dbReference type="Proteomes" id="UP000242715"/>
    </source>
</evidence>
<dbReference type="Proteomes" id="UP000242715">
    <property type="component" value="Unassembled WGS sequence"/>
</dbReference>
<dbReference type="EMBL" id="DF973364">
    <property type="protein sequence ID" value="GAU27930.1"/>
    <property type="molecule type" value="Genomic_DNA"/>
</dbReference>
<gene>
    <name evidence="1" type="ORF">TSUD_146440</name>
</gene>
<evidence type="ECO:0000313" key="1">
    <source>
        <dbReference type="EMBL" id="GAU27930.1"/>
    </source>
</evidence>
<dbReference type="AlphaFoldDB" id="A0A2Z6MW32"/>